<protein>
    <submittedName>
        <fullName evidence="1">Uncharacterized protein</fullName>
    </submittedName>
</protein>
<dbReference type="Proteomes" id="UP000054538">
    <property type="component" value="Unassembled WGS sequence"/>
</dbReference>
<dbReference type="EMBL" id="KN827546">
    <property type="protein sequence ID" value="KIK76329.1"/>
    <property type="molecule type" value="Genomic_DNA"/>
</dbReference>
<evidence type="ECO:0000313" key="1">
    <source>
        <dbReference type="EMBL" id="KIK76329.1"/>
    </source>
</evidence>
<reference evidence="1 2" key="1">
    <citation type="submission" date="2014-04" db="EMBL/GenBank/DDBJ databases">
        <authorList>
            <consortium name="DOE Joint Genome Institute"/>
            <person name="Kuo A."/>
            <person name="Kohler A."/>
            <person name="Jargeat P."/>
            <person name="Nagy L.G."/>
            <person name="Floudas D."/>
            <person name="Copeland A."/>
            <person name="Barry K.W."/>
            <person name="Cichocki N."/>
            <person name="Veneault-Fourrey C."/>
            <person name="LaButti K."/>
            <person name="Lindquist E.A."/>
            <person name="Lipzen A."/>
            <person name="Lundell T."/>
            <person name="Morin E."/>
            <person name="Murat C."/>
            <person name="Sun H."/>
            <person name="Tunlid A."/>
            <person name="Henrissat B."/>
            <person name="Grigoriev I.V."/>
            <person name="Hibbett D.S."/>
            <person name="Martin F."/>
            <person name="Nordberg H.P."/>
            <person name="Cantor M.N."/>
            <person name="Hua S.X."/>
        </authorList>
    </citation>
    <scope>NUCLEOTIDE SEQUENCE [LARGE SCALE GENOMIC DNA]</scope>
    <source>
        <strain evidence="1 2">Ve08.2h10</strain>
    </source>
</reference>
<keyword evidence="2" id="KW-1185">Reference proteome</keyword>
<dbReference type="InParanoid" id="A0A0D0D7P1"/>
<evidence type="ECO:0000313" key="2">
    <source>
        <dbReference type="Proteomes" id="UP000054538"/>
    </source>
</evidence>
<gene>
    <name evidence="1" type="ORF">PAXRUDRAFT_170253</name>
</gene>
<name>A0A0D0D7P1_9AGAM</name>
<accession>A0A0D0D7P1</accession>
<proteinExistence type="predicted"/>
<organism evidence="1 2">
    <name type="scientific">Paxillus rubicundulus Ve08.2h10</name>
    <dbReference type="NCBI Taxonomy" id="930991"/>
    <lineage>
        <taxon>Eukaryota</taxon>
        <taxon>Fungi</taxon>
        <taxon>Dikarya</taxon>
        <taxon>Basidiomycota</taxon>
        <taxon>Agaricomycotina</taxon>
        <taxon>Agaricomycetes</taxon>
        <taxon>Agaricomycetidae</taxon>
        <taxon>Boletales</taxon>
        <taxon>Paxilineae</taxon>
        <taxon>Paxillaceae</taxon>
        <taxon>Paxillus</taxon>
    </lineage>
</organism>
<dbReference type="AlphaFoldDB" id="A0A0D0D7P1"/>
<sequence length="222" mass="24595">MDSERALQLRVAGKRSWCSSSGVHCILSLKYCCGTTSQVQCMVCLKCKGSFRTIEACHLSTHVNTNIHICHAECKHSGQVSLSQPKFKIPKTTQSLASRVKAAPILNIPSSSQLDIVMEDTNIGGSEVLTAADYEDKNQLLPESFGYESTQSPASTDDEEFPISQLWDGGINSHVFWIGGGLGDIFDLLCPSMKCCIWMNLKMVLALKYKVCIPYYFSMKFF</sequence>
<reference evidence="2" key="2">
    <citation type="submission" date="2015-01" db="EMBL/GenBank/DDBJ databases">
        <title>Evolutionary Origins and Diversification of the Mycorrhizal Mutualists.</title>
        <authorList>
            <consortium name="DOE Joint Genome Institute"/>
            <consortium name="Mycorrhizal Genomics Consortium"/>
            <person name="Kohler A."/>
            <person name="Kuo A."/>
            <person name="Nagy L.G."/>
            <person name="Floudas D."/>
            <person name="Copeland A."/>
            <person name="Barry K.W."/>
            <person name="Cichocki N."/>
            <person name="Veneault-Fourrey C."/>
            <person name="LaButti K."/>
            <person name="Lindquist E.A."/>
            <person name="Lipzen A."/>
            <person name="Lundell T."/>
            <person name="Morin E."/>
            <person name="Murat C."/>
            <person name="Riley R."/>
            <person name="Ohm R."/>
            <person name="Sun H."/>
            <person name="Tunlid A."/>
            <person name="Henrissat B."/>
            <person name="Grigoriev I.V."/>
            <person name="Hibbett D.S."/>
            <person name="Martin F."/>
        </authorList>
    </citation>
    <scope>NUCLEOTIDE SEQUENCE [LARGE SCALE GENOMIC DNA]</scope>
    <source>
        <strain evidence="2">Ve08.2h10</strain>
    </source>
</reference>
<dbReference type="HOGENOM" id="CLU_1245737_0_0_1"/>